<dbReference type="AlphaFoldDB" id="A0A921G9I5"/>
<accession>A0A921G9I5</accession>
<evidence type="ECO:0000313" key="1">
    <source>
        <dbReference type="EMBL" id="HJF39688.1"/>
    </source>
</evidence>
<evidence type="ECO:0000313" key="2">
    <source>
        <dbReference type="Proteomes" id="UP000749320"/>
    </source>
</evidence>
<protein>
    <submittedName>
        <fullName evidence="1">Peptidase M26</fullName>
    </submittedName>
</protein>
<dbReference type="Proteomes" id="UP000749320">
    <property type="component" value="Unassembled WGS sequence"/>
</dbReference>
<sequence length="360" mass="40132">MKAIGTNKIVYENDGDATTFGTGNVVVDNDNNVVTYSLSANYRLMNDIPLNINDLWQLPEDFTGKFVSEDITENPVYDKTSDTIYVYHSYQLQTIASNIGDQEPVMSKDANPELYGMGQLTYIDDNNYVTYSKEHNYVLSKLFTGNRPEMISTIYATNDNAKNDDQKAGRDYVGQIIKEIDGIEYILIGSKEQLFAIGKKEYGGLLTEKRYAQVTGPAYSYSKSKGFTLEYCGDADLELNSNSNENNNGKIIDDGADNGLSPVKWYGVNENGNPSLDCKGKQTTGKYYAPDENYIIFRDIDLENKEWTPLMFSGTMIGAKSNETGGLWANNEIVQSEQAVISNVKINQNKAINIKEQSGV</sequence>
<proteinExistence type="predicted"/>
<reference evidence="1" key="1">
    <citation type="journal article" date="2021" name="PeerJ">
        <title>Extensive microbial diversity within the chicken gut microbiome revealed by metagenomics and culture.</title>
        <authorList>
            <person name="Gilroy R."/>
            <person name="Ravi A."/>
            <person name="Getino M."/>
            <person name="Pursley I."/>
            <person name="Horton D.L."/>
            <person name="Alikhan N.F."/>
            <person name="Baker D."/>
            <person name="Gharbi K."/>
            <person name="Hall N."/>
            <person name="Watson M."/>
            <person name="Adriaenssens E.M."/>
            <person name="Foster-Nyarko E."/>
            <person name="Jarju S."/>
            <person name="Secka A."/>
            <person name="Antonio M."/>
            <person name="Oren A."/>
            <person name="Chaudhuri R.R."/>
            <person name="La Ragione R."/>
            <person name="Hildebrand F."/>
            <person name="Pallen M.J."/>
        </authorList>
    </citation>
    <scope>NUCLEOTIDE SEQUENCE</scope>
    <source>
        <strain evidence="1">CHK193-16274</strain>
    </source>
</reference>
<reference evidence="1" key="2">
    <citation type="submission" date="2021-09" db="EMBL/GenBank/DDBJ databases">
        <authorList>
            <person name="Gilroy R."/>
        </authorList>
    </citation>
    <scope>NUCLEOTIDE SEQUENCE</scope>
    <source>
        <strain evidence="1">CHK193-16274</strain>
    </source>
</reference>
<name>A0A921G9I5_9FIRM</name>
<gene>
    <name evidence="1" type="ORF">K8V91_02080</name>
</gene>
<comment type="caution">
    <text evidence="1">The sequence shown here is derived from an EMBL/GenBank/DDBJ whole genome shotgun (WGS) entry which is preliminary data.</text>
</comment>
<feature type="non-terminal residue" evidence="1">
    <location>
        <position position="360"/>
    </location>
</feature>
<dbReference type="EMBL" id="DYWV01000068">
    <property type="protein sequence ID" value="HJF39688.1"/>
    <property type="molecule type" value="Genomic_DNA"/>
</dbReference>
<organism evidence="1 2">
    <name type="scientific">Thomasclavelia spiroformis</name>
    <dbReference type="NCBI Taxonomy" id="29348"/>
    <lineage>
        <taxon>Bacteria</taxon>
        <taxon>Bacillati</taxon>
        <taxon>Bacillota</taxon>
        <taxon>Erysipelotrichia</taxon>
        <taxon>Erysipelotrichales</taxon>
        <taxon>Coprobacillaceae</taxon>
        <taxon>Thomasclavelia</taxon>
    </lineage>
</organism>